<dbReference type="InterPro" id="IPR036890">
    <property type="entry name" value="HATPase_C_sf"/>
</dbReference>
<dbReference type="PANTHER" id="PTHR43065:SF42">
    <property type="entry name" value="TWO-COMPONENT SENSOR PPRA"/>
    <property type="match status" value="1"/>
</dbReference>
<dbReference type="PROSITE" id="PS50109">
    <property type="entry name" value="HIS_KIN"/>
    <property type="match status" value="1"/>
</dbReference>
<dbReference type="CDD" id="cd00082">
    <property type="entry name" value="HisKA"/>
    <property type="match status" value="1"/>
</dbReference>
<dbReference type="eggNOG" id="COG4191">
    <property type="taxonomic scope" value="Bacteria"/>
</dbReference>
<evidence type="ECO:0000313" key="6">
    <source>
        <dbReference type="EMBL" id="EGK69818.1"/>
    </source>
</evidence>
<dbReference type="Gene3D" id="3.30.450.40">
    <property type="match status" value="1"/>
</dbReference>
<comment type="catalytic activity">
    <reaction evidence="1">
        <text>ATP + protein L-histidine = ADP + protein N-phospho-L-histidine.</text>
        <dbReference type="EC" id="2.7.13.3"/>
    </reaction>
</comment>
<dbReference type="SUPFAM" id="SSF55874">
    <property type="entry name" value="ATPase domain of HSP90 chaperone/DNA topoisomerase II/histidine kinase"/>
    <property type="match status" value="1"/>
</dbReference>
<keyword evidence="4" id="KW-0812">Transmembrane</keyword>
<evidence type="ECO:0000259" key="5">
    <source>
        <dbReference type="PROSITE" id="PS50109"/>
    </source>
</evidence>
<dbReference type="Gene3D" id="1.10.287.130">
    <property type="match status" value="1"/>
</dbReference>
<dbReference type="Gene3D" id="3.30.565.10">
    <property type="entry name" value="Histidine kinase-like ATPase, C-terminal domain"/>
    <property type="match status" value="1"/>
</dbReference>
<dbReference type="EMBL" id="AFHG01000059">
    <property type="protein sequence ID" value="EGK69818.1"/>
    <property type="molecule type" value="Genomic_DNA"/>
</dbReference>
<dbReference type="RefSeq" id="WP_008064384.1">
    <property type="nucleotide sequence ID" value="NZ_AFHG01000059.1"/>
</dbReference>
<dbReference type="STRING" id="1000565.METUNv1_03783"/>
<feature type="transmembrane region" description="Helical" evidence="4">
    <location>
        <begin position="243"/>
        <end position="263"/>
    </location>
</feature>
<keyword evidence="4" id="KW-1133">Transmembrane helix</keyword>
<proteinExistence type="predicted"/>
<dbReference type="SUPFAM" id="SSF55781">
    <property type="entry name" value="GAF domain-like"/>
    <property type="match status" value="1"/>
</dbReference>
<dbReference type="InterPro" id="IPR003661">
    <property type="entry name" value="HisK_dim/P_dom"/>
</dbReference>
<dbReference type="SMART" id="SM00387">
    <property type="entry name" value="HATPase_c"/>
    <property type="match status" value="1"/>
</dbReference>
<feature type="transmembrane region" description="Helical" evidence="4">
    <location>
        <begin position="169"/>
        <end position="190"/>
    </location>
</feature>
<dbReference type="InterPro" id="IPR014265">
    <property type="entry name" value="XrtA/PrsK"/>
</dbReference>
<dbReference type="InterPro" id="IPR003594">
    <property type="entry name" value="HATPase_dom"/>
</dbReference>
<keyword evidence="7" id="KW-1185">Reference proteome</keyword>
<dbReference type="Proteomes" id="UP000005019">
    <property type="component" value="Unassembled WGS sequence"/>
</dbReference>
<dbReference type="NCBIfam" id="TIGR02916">
    <property type="entry name" value="PEP_his_kin"/>
    <property type="match status" value="1"/>
</dbReference>
<dbReference type="AlphaFoldDB" id="F5RHI6"/>
<keyword evidence="3" id="KW-0597">Phosphoprotein</keyword>
<evidence type="ECO:0000313" key="7">
    <source>
        <dbReference type="Proteomes" id="UP000005019"/>
    </source>
</evidence>
<dbReference type="OrthoDB" id="9785691at2"/>
<feature type="transmembrane region" description="Helical" evidence="4">
    <location>
        <begin position="202"/>
        <end position="222"/>
    </location>
</feature>
<feature type="transmembrane region" description="Helical" evidence="4">
    <location>
        <begin position="137"/>
        <end position="157"/>
    </location>
</feature>
<feature type="transmembrane region" description="Helical" evidence="4">
    <location>
        <begin position="12"/>
        <end position="32"/>
    </location>
</feature>
<accession>F5RHI6</accession>
<protein>
    <recommendedName>
        <fullName evidence="2">histidine kinase</fullName>
        <ecNumber evidence="2">2.7.13.3</ecNumber>
    </recommendedName>
</protein>
<reference evidence="6 7" key="1">
    <citation type="journal article" date="2011" name="J. Bacteriol.">
        <title>Genome sequence of Methyloversatilis universalis FAM5T, a methylotrophic representative of the order Rhodocyclales.</title>
        <authorList>
            <person name="Kittichotirat W."/>
            <person name="Good N.M."/>
            <person name="Hall R."/>
            <person name="Bringel F."/>
            <person name="Lajus A."/>
            <person name="Medigue C."/>
            <person name="Smalley N.E."/>
            <person name="Beck D."/>
            <person name="Bumgarner R."/>
            <person name="Vuilleumier S."/>
            <person name="Kalyuzhnaya M.G."/>
        </authorList>
    </citation>
    <scope>NUCLEOTIDE SEQUENCE [LARGE SCALE GENOMIC DNA]</scope>
    <source>
        <strain evidence="7">ATCC BAA-1314 / JCM 13912 / FAM5</strain>
    </source>
</reference>
<sequence length="698" mass="76439">MSMDSLPAAFALYAYMVAALGFLALSLQLLLGPGNAPRARLLGGCMAVGAFWCAALAAFVKLPSAVFWTLAHVADAAHYLIFLGFLAACVVDPDGHRPLRHLLTGRSWLMRLVLLAVLPCALLYAGAAVVLPRDQAVLPAMMGGGLALSLLGAVMTEQFYRNTPQQWRWGIKPMTLGLAFTLVFDLYYFAEALMFREIDATVWAVRGVVHALALPLFAASSARVREWSIRLNVSREAVFHTSALVIAGAALLIIALAGYYVRFFGGEWGAALQTVVLAAGALGLVASIASGSVRAWLRVFINKHFFSLRYDYRAEWLKLADTLYRASSVDKLREASIQVMADLVESPGGLLWLRNEQGDYVPAARLNVPDIDAREPADSPLVALLHGRMWVVNVEEHRSRPGVYGNMRLPEWVAAVPEAWLICPLGSEDLPLGFVVLCRPRALLDLNWEVRDLLKTAGRQVAGVLSQTQAMEALIEAKKFEAFSKMSAFVVHDLKNLIAQLTLLLRNAQKHKDNPEFQQDMLDTIEHAVGRMNSMLLQLRSGTQPIEQAAPVALTPLLERLHRARARSACKVELEVESGLVIRAHEDRIERVVGHLVQNALDATPQTGKVSIRARNEAAGVVVEVEDSGCGMTEEFVRERLFKPFQSTKANGMGIGAYESFRYIQDLGGRIEVTSEPGQGSLFRLVFPQQTAAVAAVA</sequence>
<dbReference type="PANTHER" id="PTHR43065">
    <property type="entry name" value="SENSOR HISTIDINE KINASE"/>
    <property type="match status" value="1"/>
</dbReference>
<comment type="caution">
    <text evidence="6">The sequence shown here is derived from an EMBL/GenBank/DDBJ whole genome shotgun (WGS) entry which is preliminary data.</text>
</comment>
<evidence type="ECO:0000256" key="4">
    <source>
        <dbReference type="SAM" id="Phobius"/>
    </source>
</evidence>
<evidence type="ECO:0000256" key="2">
    <source>
        <dbReference type="ARBA" id="ARBA00012438"/>
    </source>
</evidence>
<evidence type="ECO:0000256" key="3">
    <source>
        <dbReference type="ARBA" id="ARBA00022553"/>
    </source>
</evidence>
<feature type="transmembrane region" description="Helical" evidence="4">
    <location>
        <begin position="39"/>
        <end position="60"/>
    </location>
</feature>
<dbReference type="InterPro" id="IPR036097">
    <property type="entry name" value="HisK_dim/P_sf"/>
</dbReference>
<gene>
    <name evidence="6" type="ORF">METUNv1_03783</name>
</gene>
<name>F5RHI6_METUF</name>
<dbReference type="SUPFAM" id="SSF47384">
    <property type="entry name" value="Homodimeric domain of signal transducing histidine kinase"/>
    <property type="match status" value="1"/>
</dbReference>
<organism evidence="6 7">
    <name type="scientific">Methyloversatilis universalis (strain ATCC BAA-1314 / DSM 25237 / JCM 13912 / CCUG 52030 / FAM5)</name>
    <dbReference type="NCBI Taxonomy" id="1000565"/>
    <lineage>
        <taxon>Bacteria</taxon>
        <taxon>Pseudomonadati</taxon>
        <taxon>Pseudomonadota</taxon>
        <taxon>Betaproteobacteria</taxon>
        <taxon>Nitrosomonadales</taxon>
        <taxon>Sterolibacteriaceae</taxon>
        <taxon>Methyloversatilis</taxon>
    </lineage>
</organism>
<keyword evidence="4" id="KW-0472">Membrane</keyword>
<dbReference type="InterPro" id="IPR004358">
    <property type="entry name" value="Sig_transdc_His_kin-like_C"/>
</dbReference>
<dbReference type="InterPro" id="IPR005467">
    <property type="entry name" value="His_kinase_dom"/>
</dbReference>
<feature type="transmembrane region" description="Helical" evidence="4">
    <location>
        <begin position="66"/>
        <end position="91"/>
    </location>
</feature>
<dbReference type="Pfam" id="PF02518">
    <property type="entry name" value="HATPase_c"/>
    <property type="match status" value="1"/>
</dbReference>
<dbReference type="GO" id="GO:0000155">
    <property type="term" value="F:phosphorelay sensor kinase activity"/>
    <property type="evidence" value="ECO:0007669"/>
    <property type="project" value="InterPro"/>
</dbReference>
<feature type="transmembrane region" description="Helical" evidence="4">
    <location>
        <begin position="112"/>
        <end position="131"/>
    </location>
</feature>
<feature type="transmembrane region" description="Helical" evidence="4">
    <location>
        <begin position="275"/>
        <end position="297"/>
    </location>
</feature>
<dbReference type="PRINTS" id="PR00344">
    <property type="entry name" value="BCTRLSENSOR"/>
</dbReference>
<dbReference type="EC" id="2.7.13.3" evidence="2"/>
<feature type="domain" description="Histidine kinase" evidence="5">
    <location>
        <begin position="489"/>
        <end position="691"/>
    </location>
</feature>
<evidence type="ECO:0000256" key="1">
    <source>
        <dbReference type="ARBA" id="ARBA00000085"/>
    </source>
</evidence>
<dbReference type="InterPro" id="IPR029016">
    <property type="entry name" value="GAF-like_dom_sf"/>
</dbReference>